<dbReference type="InterPro" id="IPR026282">
    <property type="entry name" value="MJ1563"/>
</dbReference>
<evidence type="ECO:0000259" key="5">
    <source>
        <dbReference type="Pfam" id="PF12802"/>
    </source>
</evidence>
<evidence type="ECO:0000256" key="4">
    <source>
        <dbReference type="PIRNR" id="PIRNR006707"/>
    </source>
</evidence>
<gene>
    <name evidence="6" type="ORF">ACFOW7_14840</name>
</gene>
<keyword evidence="7" id="KW-1185">Reference proteome</keyword>
<dbReference type="InterPro" id="IPR036390">
    <property type="entry name" value="WH_DNA-bd_sf"/>
</dbReference>
<evidence type="ECO:0000256" key="3">
    <source>
        <dbReference type="ARBA" id="ARBA00023163"/>
    </source>
</evidence>
<comment type="similarity">
    <text evidence="4">Belongs to the GbsR family.</text>
</comment>
<comment type="caution">
    <text evidence="6">The sequence shown here is derived from an EMBL/GenBank/DDBJ whole genome shotgun (WGS) entry which is preliminary data.</text>
</comment>
<dbReference type="InterPro" id="IPR036388">
    <property type="entry name" value="WH-like_DNA-bd_sf"/>
</dbReference>
<evidence type="ECO:0000256" key="2">
    <source>
        <dbReference type="ARBA" id="ARBA00023125"/>
    </source>
</evidence>
<dbReference type="InterPro" id="IPR000835">
    <property type="entry name" value="HTH_MarR-typ"/>
</dbReference>
<sequence length="189" mass="22109">MKLSPLAERFVLHFGEMGSRWGVNRTVGQIYALLYIAGRPLNADELVETLEFSRSNVGIGIKELLAWRLVKLVHLPGDRRDYYETPKDVWEIFRVLIEERRRREIEPTLSLLREALMEEANDEEDRIAQERMRQMYELIELTTGWLDDVQRLSPETVIGLMRLGAKVQKVLEFADRLKLTGGQRDPDKR</sequence>
<dbReference type="PANTHER" id="PTHR38465:SF1">
    <property type="entry name" value="HTH-TYPE TRANSCRIPTIONAL REGULATOR MJ1563-RELATED"/>
    <property type="match status" value="1"/>
</dbReference>
<dbReference type="InterPro" id="IPR052362">
    <property type="entry name" value="HTH-GbsR_regulator"/>
</dbReference>
<reference evidence="7" key="1">
    <citation type="journal article" date="2019" name="Int. J. Syst. Evol. Microbiol.">
        <title>The Global Catalogue of Microorganisms (GCM) 10K type strain sequencing project: providing services to taxonomists for standard genome sequencing and annotation.</title>
        <authorList>
            <consortium name="The Broad Institute Genomics Platform"/>
            <consortium name="The Broad Institute Genome Sequencing Center for Infectious Disease"/>
            <person name="Wu L."/>
            <person name="Ma J."/>
        </authorList>
    </citation>
    <scope>NUCLEOTIDE SEQUENCE [LARGE SCALE GENOMIC DNA]</scope>
    <source>
        <strain evidence="7">LMG 29894</strain>
    </source>
</reference>
<dbReference type="SUPFAM" id="SSF46785">
    <property type="entry name" value="Winged helix' DNA-binding domain"/>
    <property type="match status" value="1"/>
</dbReference>
<dbReference type="EMBL" id="JBHSBU010000001">
    <property type="protein sequence ID" value="MFC4160614.1"/>
    <property type="molecule type" value="Genomic_DNA"/>
</dbReference>
<organism evidence="6 7">
    <name type="scientific">Chitinimonas lacunae</name>
    <dbReference type="NCBI Taxonomy" id="1963018"/>
    <lineage>
        <taxon>Bacteria</taxon>
        <taxon>Pseudomonadati</taxon>
        <taxon>Pseudomonadota</taxon>
        <taxon>Betaproteobacteria</taxon>
        <taxon>Neisseriales</taxon>
        <taxon>Chitinibacteraceae</taxon>
        <taxon>Chitinimonas</taxon>
    </lineage>
</organism>
<evidence type="ECO:0000256" key="1">
    <source>
        <dbReference type="ARBA" id="ARBA00023015"/>
    </source>
</evidence>
<keyword evidence="2 4" id="KW-0238">DNA-binding</keyword>
<evidence type="ECO:0000313" key="7">
    <source>
        <dbReference type="Proteomes" id="UP001595791"/>
    </source>
</evidence>
<dbReference type="Pfam" id="PF12802">
    <property type="entry name" value="MarR_2"/>
    <property type="match status" value="1"/>
</dbReference>
<proteinExistence type="inferred from homology"/>
<protein>
    <recommendedName>
        <fullName evidence="4">HTH-type transcriptional regulator</fullName>
    </recommendedName>
</protein>
<dbReference type="PANTHER" id="PTHR38465">
    <property type="entry name" value="HTH-TYPE TRANSCRIPTIONAL REGULATOR MJ1563-RELATED"/>
    <property type="match status" value="1"/>
</dbReference>
<dbReference type="Proteomes" id="UP001595791">
    <property type="component" value="Unassembled WGS sequence"/>
</dbReference>
<dbReference type="RefSeq" id="WP_378165634.1">
    <property type="nucleotide sequence ID" value="NZ_JBHSBU010000001.1"/>
</dbReference>
<name>A0ABV8MSC9_9NEIS</name>
<accession>A0ABV8MSC9</accession>
<dbReference type="Gene3D" id="1.10.10.10">
    <property type="entry name" value="Winged helix-like DNA-binding domain superfamily/Winged helix DNA-binding domain"/>
    <property type="match status" value="1"/>
</dbReference>
<keyword evidence="1 4" id="KW-0805">Transcription regulation</keyword>
<feature type="domain" description="HTH marR-type" evidence="5">
    <location>
        <begin position="22"/>
        <end position="80"/>
    </location>
</feature>
<keyword evidence="3 4" id="KW-0804">Transcription</keyword>
<evidence type="ECO:0000313" key="6">
    <source>
        <dbReference type="EMBL" id="MFC4160614.1"/>
    </source>
</evidence>
<dbReference type="PIRSF" id="PIRSF006707">
    <property type="entry name" value="MJ1563"/>
    <property type="match status" value="1"/>
</dbReference>